<keyword evidence="5" id="KW-0611">Plant defense</keyword>
<reference evidence="10" key="1">
    <citation type="submission" date="2024-07" db="EMBL/GenBank/DDBJ databases">
        <title>Two chromosome-level genome assemblies of Korean endemic species Abeliophyllum distichum and Forsythia ovata (Oleaceae).</title>
        <authorList>
            <person name="Jang H."/>
        </authorList>
    </citation>
    <scope>NUCLEOTIDE SEQUENCE [LARGE SCALE GENOMIC DNA]</scope>
</reference>
<dbReference type="GO" id="GO:0005524">
    <property type="term" value="F:ATP binding"/>
    <property type="evidence" value="ECO:0007669"/>
    <property type="project" value="UniProtKB-KW"/>
</dbReference>
<evidence type="ECO:0000313" key="10">
    <source>
        <dbReference type="Proteomes" id="UP001604336"/>
    </source>
</evidence>
<evidence type="ECO:0000313" key="9">
    <source>
        <dbReference type="EMBL" id="KAL2485071.1"/>
    </source>
</evidence>
<protein>
    <submittedName>
        <fullName evidence="9">Disease resistance RPP13-like protein 1</fullName>
    </submittedName>
</protein>
<dbReference type="FunFam" id="1.10.10.10:FF:000322">
    <property type="entry name" value="Probable disease resistance protein At1g63360"/>
    <property type="match status" value="1"/>
</dbReference>
<dbReference type="EMBL" id="JBFOLK010000009">
    <property type="protein sequence ID" value="KAL2485071.1"/>
    <property type="molecule type" value="Genomic_DNA"/>
</dbReference>
<evidence type="ECO:0000256" key="1">
    <source>
        <dbReference type="ARBA" id="ARBA00008894"/>
    </source>
</evidence>
<dbReference type="InterPro" id="IPR042197">
    <property type="entry name" value="Apaf_helical"/>
</dbReference>
<feature type="domain" description="Disease resistance protein winged helix" evidence="7">
    <location>
        <begin position="112"/>
        <end position="180"/>
    </location>
</feature>
<dbReference type="Pfam" id="PF23559">
    <property type="entry name" value="WHD_DRP"/>
    <property type="match status" value="1"/>
</dbReference>
<dbReference type="InterPro" id="IPR058922">
    <property type="entry name" value="WHD_DRP"/>
</dbReference>
<dbReference type="InterPro" id="IPR036388">
    <property type="entry name" value="WH-like_DNA-bd_sf"/>
</dbReference>
<name>A0ABD1RAD6_9LAMI</name>
<evidence type="ECO:0000256" key="4">
    <source>
        <dbReference type="ARBA" id="ARBA00022741"/>
    </source>
</evidence>
<dbReference type="Gene3D" id="1.10.8.430">
    <property type="entry name" value="Helical domain of apoptotic protease-activating factors"/>
    <property type="match status" value="1"/>
</dbReference>
<keyword evidence="2" id="KW-0433">Leucine-rich repeat</keyword>
<evidence type="ECO:0000259" key="7">
    <source>
        <dbReference type="Pfam" id="PF23559"/>
    </source>
</evidence>
<comment type="similarity">
    <text evidence="1">Belongs to the disease resistance NB-LRR family.</text>
</comment>
<accession>A0ABD1RAD6</accession>
<evidence type="ECO:0000256" key="5">
    <source>
        <dbReference type="ARBA" id="ARBA00022821"/>
    </source>
</evidence>
<dbReference type="Proteomes" id="UP001604336">
    <property type="component" value="Unassembled WGS sequence"/>
</dbReference>
<dbReference type="PRINTS" id="PR00364">
    <property type="entry name" value="DISEASERSIST"/>
</dbReference>
<dbReference type="SUPFAM" id="SSF52540">
    <property type="entry name" value="P-loop containing nucleoside triphosphate hydrolases"/>
    <property type="match status" value="1"/>
</dbReference>
<feature type="domain" description="R13L1/DRL21-like LRR repeat region" evidence="8">
    <location>
        <begin position="373"/>
        <end position="499"/>
    </location>
</feature>
<dbReference type="PANTHER" id="PTHR36766:SF51">
    <property type="entry name" value="DISEASE RESISTANCE RPP13-LIKE PROTEIN 1"/>
    <property type="match status" value="1"/>
</dbReference>
<dbReference type="AlphaFoldDB" id="A0ABD1RAD6"/>
<gene>
    <name evidence="9" type="ORF">Adt_29827</name>
</gene>
<dbReference type="Gene3D" id="3.80.10.10">
    <property type="entry name" value="Ribonuclease Inhibitor"/>
    <property type="match status" value="3"/>
</dbReference>
<keyword evidence="4" id="KW-0547">Nucleotide-binding</keyword>
<dbReference type="SUPFAM" id="SSF52058">
    <property type="entry name" value="L domain-like"/>
    <property type="match status" value="2"/>
</dbReference>
<dbReference type="InterPro" id="IPR056789">
    <property type="entry name" value="LRR_R13L1-DRL21"/>
</dbReference>
<evidence type="ECO:0000256" key="6">
    <source>
        <dbReference type="ARBA" id="ARBA00022840"/>
    </source>
</evidence>
<dbReference type="PANTHER" id="PTHR36766">
    <property type="entry name" value="PLANT BROAD-SPECTRUM MILDEW RESISTANCE PROTEIN RPW8"/>
    <property type="match status" value="1"/>
</dbReference>
<evidence type="ECO:0000259" key="8">
    <source>
        <dbReference type="Pfam" id="PF25019"/>
    </source>
</evidence>
<dbReference type="InterPro" id="IPR032675">
    <property type="entry name" value="LRR_dom_sf"/>
</dbReference>
<dbReference type="Pfam" id="PF25019">
    <property type="entry name" value="LRR_R13L1-DRL21"/>
    <property type="match status" value="1"/>
</dbReference>
<dbReference type="InterPro" id="IPR027417">
    <property type="entry name" value="P-loop_NTPase"/>
</dbReference>
<keyword evidence="6" id="KW-0067">ATP-binding</keyword>
<evidence type="ECO:0000256" key="2">
    <source>
        <dbReference type="ARBA" id="ARBA00022614"/>
    </source>
</evidence>
<keyword evidence="3" id="KW-0677">Repeat</keyword>
<evidence type="ECO:0000256" key="3">
    <source>
        <dbReference type="ARBA" id="ARBA00022737"/>
    </source>
</evidence>
<organism evidence="9 10">
    <name type="scientific">Abeliophyllum distichum</name>
    <dbReference type="NCBI Taxonomy" id="126358"/>
    <lineage>
        <taxon>Eukaryota</taxon>
        <taxon>Viridiplantae</taxon>
        <taxon>Streptophyta</taxon>
        <taxon>Embryophyta</taxon>
        <taxon>Tracheophyta</taxon>
        <taxon>Spermatophyta</taxon>
        <taxon>Magnoliopsida</taxon>
        <taxon>eudicotyledons</taxon>
        <taxon>Gunneridae</taxon>
        <taxon>Pentapetalae</taxon>
        <taxon>asterids</taxon>
        <taxon>lamiids</taxon>
        <taxon>Lamiales</taxon>
        <taxon>Oleaceae</taxon>
        <taxon>Forsythieae</taxon>
        <taxon>Abeliophyllum</taxon>
    </lineage>
</organism>
<proteinExistence type="inferred from homology"/>
<comment type="caution">
    <text evidence="9">The sequence shown here is derived from an EMBL/GenBank/DDBJ whole genome shotgun (WGS) entry which is preliminary data.</text>
</comment>
<keyword evidence="10" id="KW-1185">Reference proteome</keyword>
<dbReference type="GO" id="GO:0006952">
    <property type="term" value="P:defense response"/>
    <property type="evidence" value="ECO:0007669"/>
    <property type="project" value="UniProtKB-KW"/>
</dbReference>
<dbReference type="Gene3D" id="1.10.10.10">
    <property type="entry name" value="Winged helix-like DNA-binding domain superfamily/Winged helix DNA-binding domain"/>
    <property type="match status" value="1"/>
</dbReference>
<sequence length="842" mass="96083">MMGTVPIYHLRELSKDDSWSLLENVAFPNKDAHAYPCLKIIGEEIAKKCKGLPLAAKALGGLLRSKLNEDHWNDILHSNMWDNLNSGILPSLRLSYHYLPARLKQCFAYCSMFPKDYEFDVEKLVFLWMAEGFVQEPEGNKKIEAVGSSYFDDLLSRSFFQQCSEDESRFLMHDLIHDLAQYVFGKICLRLEDHIDVVKKHNVHMKARHLSYIRGPNDTFFKFEPISDMKCLRTFLPLDQPLGFNFYCISGKVLGELLTELRFLHVLSLRGYQINEVPDTISNLRHLRYLDLSYTSIKELPESVSNLYNLQTLLLLGCHDLSKLPKDMGNLLNLRHLIIDQSCLKKMPSRIGRLIYLQTLSYFIVGEGSESSIGEFKDLSHLRGSLSISGLQKSKTKEAIEAKLEVKQHPEELSLEWTSRFDYGRKGNTEEEVLDALQPHINLRKLKIKDYGGKEFLSWVCDPSFKKMTRVHLYGCKKCEALPSFGQLPSLKDLIIEGMDSLKVVGFEIFGDDYLQSGYFPSLETLKFENLKEWKEWLSFEDEVKGFRKLFELTIIRCPKLKGLSFIFPSLKKLRVKFCEEFSTFSKPPSIPEGTSGSLPGYSEAINFPQLHMLILVGCPNLNELPTSLLSLQVLEIDGCNKLAGFPMLSQLRNLVLMDCNVMFLGCLVDIHSLSSLEIRNISTFTCLPQRFTQQSSELIELQIFDCEDLGVLSNWQIGLVQLMSLKRLTIFNCPKLCDLPEGKKLPPILEYLDLRHCHNLQQLPSDLCNLKSLTEFRVEGCKMLKSFLHMGLPGTLKRLVVQGCDALTNIPMELVANSSALEYLEIGRCSSLETFLDQGGC</sequence>